<evidence type="ECO:0000313" key="5">
    <source>
        <dbReference type="Proteomes" id="UP001238179"/>
    </source>
</evidence>
<reference evidence="5" key="1">
    <citation type="journal article" date="2023" name="Int. J. Syst. Evol. Microbiol.">
        <title>Mesoterricola silvestris gen. nov., sp. nov., Mesoterricola sediminis sp. nov., Geothrix oryzae sp. nov., Geothrix edaphica sp. nov., Geothrix rubra sp. nov., and Geothrix limicola sp. nov., six novel members of Acidobacteriota isolated from soils.</title>
        <authorList>
            <person name="Itoh H."/>
            <person name="Sugisawa Y."/>
            <person name="Mise K."/>
            <person name="Xu Z."/>
            <person name="Kuniyasu M."/>
            <person name="Ushijima N."/>
            <person name="Kawano K."/>
            <person name="Kobayashi E."/>
            <person name="Shiratori Y."/>
            <person name="Masuda Y."/>
            <person name="Senoo K."/>
        </authorList>
    </citation>
    <scope>NUCLEOTIDE SEQUENCE [LARGE SCALE GENOMIC DNA]</scope>
    <source>
        <strain evidence="5">W79</strain>
    </source>
</reference>
<evidence type="ECO:0000256" key="2">
    <source>
        <dbReference type="ARBA" id="ARBA00024446"/>
    </source>
</evidence>
<dbReference type="KEGG" id="msil:METEAL_19420"/>
<dbReference type="AlphaFoldDB" id="A0AA48H6J6"/>
<dbReference type="SMART" id="SM00877">
    <property type="entry name" value="BMC"/>
    <property type="match status" value="2"/>
</dbReference>
<dbReference type="Gene3D" id="3.30.70.1710">
    <property type="match status" value="2"/>
</dbReference>
<dbReference type="InterPro" id="IPR000249">
    <property type="entry name" value="BMC_dom"/>
</dbReference>
<accession>A0AA48H6J6</accession>
<organism evidence="4 5">
    <name type="scientific">Mesoterricola silvestris</name>
    <dbReference type="NCBI Taxonomy" id="2927979"/>
    <lineage>
        <taxon>Bacteria</taxon>
        <taxon>Pseudomonadati</taxon>
        <taxon>Acidobacteriota</taxon>
        <taxon>Holophagae</taxon>
        <taxon>Holophagales</taxon>
        <taxon>Holophagaceae</taxon>
        <taxon>Mesoterricola</taxon>
    </lineage>
</organism>
<dbReference type="InterPro" id="IPR037233">
    <property type="entry name" value="CcmK-like_sf"/>
</dbReference>
<feature type="domain" description="BMC circularly permuted" evidence="3">
    <location>
        <begin position="110"/>
        <end position="213"/>
    </location>
</feature>
<feature type="domain" description="BMC circularly permuted" evidence="3">
    <location>
        <begin position="7"/>
        <end position="109"/>
    </location>
</feature>
<evidence type="ECO:0000256" key="1">
    <source>
        <dbReference type="ARBA" id="ARBA00024322"/>
    </source>
</evidence>
<dbReference type="SUPFAM" id="SSF143414">
    <property type="entry name" value="CcmK-like"/>
    <property type="match status" value="1"/>
</dbReference>
<comment type="subcellular location">
    <subcellularLocation>
        <location evidence="1">Bacterial microcompartment</location>
    </subcellularLocation>
</comment>
<dbReference type="GO" id="GO:0031469">
    <property type="term" value="C:bacterial microcompartment"/>
    <property type="evidence" value="ECO:0007669"/>
    <property type="project" value="UniProtKB-SubCell"/>
</dbReference>
<dbReference type="Pfam" id="PF00936">
    <property type="entry name" value="BMC"/>
    <property type="match status" value="1"/>
</dbReference>
<gene>
    <name evidence="4" type="ORF">METEAL_19420</name>
</gene>
<sequence>MADGDLTLRAYCFIDSLQPQLAAFVGLGSRGFPPLKEQASVYIEVAPGIAINKMTDVALKAANVQPAAQVVERTFGMLEVHAYDKGEVRVAGEAAIGSFGLVEADRLTPYVATCEVIRSVEPMHAQIINRNRYGHMILPGQSLFLFECDPAAYAVLAANEAEKAADVSLIDLKPYGAVGRLMMAGSESEIDSAMKAAIDAINSIHGRPYRTKA</sequence>
<dbReference type="CDD" id="cd07052">
    <property type="entry name" value="BMC_like_1_repeat2"/>
    <property type="match status" value="1"/>
</dbReference>
<dbReference type="Proteomes" id="UP001238179">
    <property type="component" value="Chromosome"/>
</dbReference>
<evidence type="ECO:0000259" key="3">
    <source>
        <dbReference type="PROSITE" id="PS51931"/>
    </source>
</evidence>
<dbReference type="PROSITE" id="PS51931">
    <property type="entry name" value="BMC_CP"/>
    <property type="match status" value="2"/>
</dbReference>
<evidence type="ECO:0000313" key="4">
    <source>
        <dbReference type="EMBL" id="BDU72768.1"/>
    </source>
</evidence>
<proteinExistence type="predicted"/>
<keyword evidence="2" id="KW-1283">Bacterial microcompartment</keyword>
<protein>
    <submittedName>
        <fullName evidence="4">BMC domain-containing protein</fullName>
    </submittedName>
</protein>
<dbReference type="InterPro" id="IPR044870">
    <property type="entry name" value="BMC_CP"/>
</dbReference>
<dbReference type="RefSeq" id="WP_316415680.1">
    <property type="nucleotide sequence ID" value="NZ_AP027080.1"/>
</dbReference>
<name>A0AA48H6J6_9BACT</name>
<keyword evidence="5" id="KW-1185">Reference proteome</keyword>
<dbReference type="EMBL" id="AP027080">
    <property type="protein sequence ID" value="BDU72768.1"/>
    <property type="molecule type" value="Genomic_DNA"/>
</dbReference>